<gene>
    <name evidence="2" type="ORF">GCM10025778_24230</name>
</gene>
<keyword evidence="1" id="KW-0472">Membrane</keyword>
<dbReference type="EMBL" id="BAABLK010000034">
    <property type="protein sequence ID" value="GAA5227890.1"/>
    <property type="molecule type" value="Genomic_DNA"/>
</dbReference>
<evidence type="ECO:0000313" key="2">
    <source>
        <dbReference type="EMBL" id="GAA5227890.1"/>
    </source>
</evidence>
<comment type="caution">
    <text evidence="2">The sequence shown here is derived from an EMBL/GenBank/DDBJ whole genome shotgun (WGS) entry which is preliminary data.</text>
</comment>
<protein>
    <recommendedName>
        <fullName evidence="4">LPXTG-motif cell wall-anchored protein</fullName>
    </recommendedName>
</protein>
<feature type="transmembrane region" description="Helical" evidence="1">
    <location>
        <begin position="175"/>
        <end position="197"/>
    </location>
</feature>
<evidence type="ECO:0000313" key="3">
    <source>
        <dbReference type="Proteomes" id="UP001501257"/>
    </source>
</evidence>
<evidence type="ECO:0000256" key="1">
    <source>
        <dbReference type="SAM" id="Phobius"/>
    </source>
</evidence>
<evidence type="ECO:0008006" key="4">
    <source>
        <dbReference type="Google" id="ProtNLM"/>
    </source>
</evidence>
<keyword evidence="1" id="KW-1133">Transmembrane helix</keyword>
<reference evidence="3" key="1">
    <citation type="journal article" date="2019" name="Int. J. Syst. Evol. Microbiol.">
        <title>The Global Catalogue of Microorganisms (GCM) 10K type strain sequencing project: providing services to taxonomists for standard genome sequencing and annotation.</title>
        <authorList>
            <consortium name="The Broad Institute Genomics Platform"/>
            <consortium name="The Broad Institute Genome Sequencing Center for Infectious Disease"/>
            <person name="Wu L."/>
            <person name="Ma J."/>
        </authorList>
    </citation>
    <scope>NUCLEOTIDE SEQUENCE [LARGE SCALE GENOMIC DNA]</scope>
    <source>
        <strain evidence="3">JCM 18952</strain>
    </source>
</reference>
<sequence>MIASGVGLLAVFAFLLTTLNTPPITIVLASSSSTFKIDGEIRAMPTDSPATIQCEGPTAMLIPGVTRCLVYQVHNTLDRPIEVQNITMRLDPSFPSPPSGCSAEKLLLPSFSGVLQVPANGHAETAGLPIQLKNTPTNQDNCREKMLHFTFVGAATYTEPSSPGPNQDLPGTGAALGGLILGAGLLVSAGWILLAAAKRRRDKASS</sequence>
<keyword evidence="3" id="KW-1185">Reference proteome</keyword>
<proteinExistence type="predicted"/>
<name>A0ABP9TSE6_9MICC</name>
<accession>A0ABP9TSE6</accession>
<dbReference type="Proteomes" id="UP001501257">
    <property type="component" value="Unassembled WGS sequence"/>
</dbReference>
<organism evidence="2 3">
    <name type="scientific">Paeniglutamicibacter antarcticus</name>
    <dbReference type="NCBI Taxonomy" id="494023"/>
    <lineage>
        <taxon>Bacteria</taxon>
        <taxon>Bacillati</taxon>
        <taxon>Actinomycetota</taxon>
        <taxon>Actinomycetes</taxon>
        <taxon>Micrococcales</taxon>
        <taxon>Micrococcaceae</taxon>
        <taxon>Paeniglutamicibacter</taxon>
    </lineage>
</organism>
<keyword evidence="1" id="KW-0812">Transmembrane</keyword>